<evidence type="ECO:0000313" key="2">
    <source>
        <dbReference type="EMBL" id="KIJ99823.1"/>
    </source>
</evidence>
<feature type="compositionally biased region" description="Polar residues" evidence="1">
    <location>
        <begin position="94"/>
        <end position="103"/>
    </location>
</feature>
<gene>
    <name evidence="2" type="ORF">K443DRAFT_157558</name>
</gene>
<organism evidence="2 3">
    <name type="scientific">Laccaria amethystina LaAM-08-1</name>
    <dbReference type="NCBI Taxonomy" id="1095629"/>
    <lineage>
        <taxon>Eukaryota</taxon>
        <taxon>Fungi</taxon>
        <taxon>Dikarya</taxon>
        <taxon>Basidiomycota</taxon>
        <taxon>Agaricomycotina</taxon>
        <taxon>Agaricomycetes</taxon>
        <taxon>Agaricomycetidae</taxon>
        <taxon>Agaricales</taxon>
        <taxon>Agaricineae</taxon>
        <taxon>Hydnangiaceae</taxon>
        <taxon>Laccaria</taxon>
    </lineage>
</organism>
<dbReference type="OrthoDB" id="2662290at2759"/>
<proteinExistence type="predicted"/>
<dbReference type="Proteomes" id="UP000054477">
    <property type="component" value="Unassembled WGS sequence"/>
</dbReference>
<protein>
    <submittedName>
        <fullName evidence="2">Uncharacterized protein</fullName>
    </submittedName>
</protein>
<keyword evidence="3" id="KW-1185">Reference proteome</keyword>
<dbReference type="STRING" id="1095629.A0A0C9XDY6"/>
<accession>A0A0C9XDY6</accession>
<evidence type="ECO:0000313" key="3">
    <source>
        <dbReference type="Proteomes" id="UP000054477"/>
    </source>
</evidence>
<feature type="compositionally biased region" description="Polar residues" evidence="1">
    <location>
        <begin position="9"/>
        <end position="27"/>
    </location>
</feature>
<feature type="region of interest" description="Disordered" evidence="1">
    <location>
        <begin position="123"/>
        <end position="148"/>
    </location>
</feature>
<feature type="compositionally biased region" description="Polar residues" evidence="1">
    <location>
        <begin position="56"/>
        <end position="72"/>
    </location>
</feature>
<dbReference type="AlphaFoldDB" id="A0A0C9XDY6"/>
<evidence type="ECO:0000256" key="1">
    <source>
        <dbReference type="SAM" id="MobiDB-lite"/>
    </source>
</evidence>
<dbReference type="EMBL" id="KN838638">
    <property type="protein sequence ID" value="KIJ99823.1"/>
    <property type="molecule type" value="Genomic_DNA"/>
</dbReference>
<reference evidence="3" key="2">
    <citation type="submission" date="2015-01" db="EMBL/GenBank/DDBJ databases">
        <title>Evolutionary Origins and Diversification of the Mycorrhizal Mutualists.</title>
        <authorList>
            <consortium name="DOE Joint Genome Institute"/>
            <consortium name="Mycorrhizal Genomics Consortium"/>
            <person name="Kohler A."/>
            <person name="Kuo A."/>
            <person name="Nagy L.G."/>
            <person name="Floudas D."/>
            <person name="Copeland A."/>
            <person name="Barry K.W."/>
            <person name="Cichocki N."/>
            <person name="Veneault-Fourrey C."/>
            <person name="LaButti K."/>
            <person name="Lindquist E.A."/>
            <person name="Lipzen A."/>
            <person name="Lundell T."/>
            <person name="Morin E."/>
            <person name="Murat C."/>
            <person name="Riley R."/>
            <person name="Ohm R."/>
            <person name="Sun H."/>
            <person name="Tunlid A."/>
            <person name="Henrissat B."/>
            <person name="Grigoriev I.V."/>
            <person name="Hibbett D.S."/>
            <person name="Martin F."/>
        </authorList>
    </citation>
    <scope>NUCLEOTIDE SEQUENCE [LARGE SCALE GENOMIC DNA]</scope>
    <source>
        <strain evidence="3">LaAM-08-1</strain>
    </source>
</reference>
<name>A0A0C9XDY6_9AGAR</name>
<feature type="compositionally biased region" description="Low complexity" evidence="1">
    <location>
        <begin position="73"/>
        <end position="85"/>
    </location>
</feature>
<feature type="region of interest" description="Disordered" evidence="1">
    <location>
        <begin position="1"/>
        <end position="107"/>
    </location>
</feature>
<dbReference type="HOGENOM" id="CLU_852761_0_0_1"/>
<sequence length="326" mass="35130">MKSKRGATRSPSTRVESTGASGASSPSLHGIEISNSQRDHIGNSNTIIINVGGSDSDASWATSAINKSNTPESAGGSSYVSTSSTSDREQSSTPEASSVSTDSGLGKSDASFEVDEIDFCPLSSQPDHYADAGQFPPTEENTVEEEPSNSIFQRHMYLEKHGFPLWIPQPNLRLSRSYRRRGAIGDVGIFTAGGGFDFLFNICLPAGHPSNPDQLPEGFCRLELKPADVCEFHANSSHSYIASSSVKKQGTTFQCSDSDGALLVMPQGTHDEDLRNVSRFRDYTSLHAESWYQYANGPCGREIGNAELHLVTGCDKKTLWGIAAYC</sequence>
<reference evidence="2 3" key="1">
    <citation type="submission" date="2014-04" db="EMBL/GenBank/DDBJ databases">
        <authorList>
            <consortium name="DOE Joint Genome Institute"/>
            <person name="Kuo A."/>
            <person name="Kohler A."/>
            <person name="Nagy L.G."/>
            <person name="Floudas D."/>
            <person name="Copeland A."/>
            <person name="Barry K.W."/>
            <person name="Cichocki N."/>
            <person name="Veneault-Fourrey C."/>
            <person name="LaButti K."/>
            <person name="Lindquist E.A."/>
            <person name="Lipzen A."/>
            <person name="Lundell T."/>
            <person name="Morin E."/>
            <person name="Murat C."/>
            <person name="Sun H."/>
            <person name="Tunlid A."/>
            <person name="Henrissat B."/>
            <person name="Grigoriev I.V."/>
            <person name="Hibbett D.S."/>
            <person name="Martin F."/>
            <person name="Nordberg H.P."/>
            <person name="Cantor M.N."/>
            <person name="Hua S.X."/>
        </authorList>
    </citation>
    <scope>NUCLEOTIDE SEQUENCE [LARGE SCALE GENOMIC DNA]</scope>
    <source>
        <strain evidence="2 3">LaAM-08-1</strain>
    </source>
</reference>